<protein>
    <recommendedName>
        <fullName evidence="3">Cthe-2314-like HEPN domain-containing protein</fullName>
    </recommendedName>
</protein>
<dbReference type="Proteomes" id="UP001589828">
    <property type="component" value="Unassembled WGS sequence"/>
</dbReference>
<dbReference type="EMBL" id="JBHLTS010000080">
    <property type="protein sequence ID" value="MFC0518983.1"/>
    <property type="molecule type" value="Genomic_DNA"/>
</dbReference>
<gene>
    <name evidence="1" type="ORF">ACFFGT_32515</name>
</gene>
<evidence type="ECO:0008006" key="3">
    <source>
        <dbReference type="Google" id="ProtNLM"/>
    </source>
</evidence>
<name>A0ABV6LHL6_9SPHI</name>
<dbReference type="RefSeq" id="WP_377026685.1">
    <property type="nucleotide sequence ID" value="NZ_JBHLTS010000080.1"/>
</dbReference>
<keyword evidence="2" id="KW-1185">Reference proteome</keyword>
<accession>A0ABV6LHL6</accession>
<reference evidence="1 2" key="1">
    <citation type="submission" date="2024-09" db="EMBL/GenBank/DDBJ databases">
        <authorList>
            <person name="Sun Q."/>
            <person name="Mori K."/>
        </authorList>
    </citation>
    <scope>NUCLEOTIDE SEQUENCE [LARGE SCALE GENOMIC DNA]</scope>
    <source>
        <strain evidence="1 2">NCAIM B.02415</strain>
    </source>
</reference>
<evidence type="ECO:0000313" key="1">
    <source>
        <dbReference type="EMBL" id="MFC0518983.1"/>
    </source>
</evidence>
<proteinExistence type="predicted"/>
<comment type="caution">
    <text evidence="1">The sequence shown here is derived from an EMBL/GenBank/DDBJ whole genome shotgun (WGS) entry which is preliminary data.</text>
</comment>
<organism evidence="1 2">
    <name type="scientific">Mucilaginibacter angelicae</name>
    <dbReference type="NCBI Taxonomy" id="869718"/>
    <lineage>
        <taxon>Bacteria</taxon>
        <taxon>Pseudomonadati</taxon>
        <taxon>Bacteroidota</taxon>
        <taxon>Sphingobacteriia</taxon>
        <taxon>Sphingobacteriales</taxon>
        <taxon>Sphingobacteriaceae</taxon>
        <taxon>Mucilaginibacter</taxon>
    </lineage>
</organism>
<evidence type="ECO:0000313" key="2">
    <source>
        <dbReference type="Proteomes" id="UP001589828"/>
    </source>
</evidence>
<sequence length="284" mass="33433">MAIKITDYEDNLKEMHKAITGSIRDFQKLSEEHFLSGEYADWHIKGLIYHVNNLIASYREVVKELELRLNTVSEADIFIMHTPQINNLMYEFYAFVSLARITLDNLRYILYPLFVNNMGQMPKSITDLEKNKTDCSVYQRIADTQELQYLIDLRNCIVHYKTFATSNNSVIVKEGLNINLEDYTGNKWTVPMAKGMYRITENRDIVFNIFLPDNIYDRTSNGKKLCVFTYDKRINILGESVRFLRYIVFNYMEALILNISSQEKRFNYNKSASFANVKYLDLKF</sequence>